<evidence type="ECO:0000256" key="4">
    <source>
        <dbReference type="ARBA" id="ARBA00022540"/>
    </source>
</evidence>
<dbReference type="AlphaFoldDB" id="A0A9P7BRF0"/>
<evidence type="ECO:0000313" key="10">
    <source>
        <dbReference type="EMBL" id="KAG1306907.1"/>
    </source>
</evidence>
<evidence type="ECO:0000256" key="1">
    <source>
        <dbReference type="ARBA" id="ARBA00004514"/>
    </source>
</evidence>
<dbReference type="GO" id="GO:0002183">
    <property type="term" value="P:cytoplasmic translational initiation"/>
    <property type="evidence" value="ECO:0007669"/>
    <property type="project" value="TreeGrafter"/>
</dbReference>
<organism evidence="10 11">
    <name type="scientific">Rhizopus oryzae</name>
    <name type="common">Mucormycosis agent</name>
    <name type="synonym">Rhizopus arrhizus var. delemar</name>
    <dbReference type="NCBI Taxonomy" id="64495"/>
    <lineage>
        <taxon>Eukaryota</taxon>
        <taxon>Fungi</taxon>
        <taxon>Fungi incertae sedis</taxon>
        <taxon>Mucoromycota</taxon>
        <taxon>Mucoromycotina</taxon>
        <taxon>Mucoromycetes</taxon>
        <taxon>Mucorales</taxon>
        <taxon>Mucorineae</taxon>
        <taxon>Rhizopodaceae</taxon>
        <taxon>Rhizopus</taxon>
    </lineage>
</organism>
<keyword evidence="11" id="KW-1185">Reference proteome</keyword>
<evidence type="ECO:0000256" key="7">
    <source>
        <dbReference type="ARBA" id="ARBA00044229"/>
    </source>
</evidence>
<keyword evidence="4" id="KW-0396">Initiation factor</keyword>
<dbReference type="GO" id="GO:0005085">
    <property type="term" value="F:guanyl-nucleotide exchange factor activity"/>
    <property type="evidence" value="ECO:0007669"/>
    <property type="project" value="TreeGrafter"/>
</dbReference>
<evidence type="ECO:0000256" key="8">
    <source>
        <dbReference type="ARBA" id="ARBA00046432"/>
    </source>
</evidence>
<evidence type="ECO:0000256" key="5">
    <source>
        <dbReference type="ARBA" id="ARBA00022917"/>
    </source>
</evidence>
<proteinExistence type="inferred from homology"/>
<keyword evidence="3" id="KW-0963">Cytoplasm</keyword>
<comment type="similarity">
    <text evidence="2">Belongs to the eIF-2B gamma/epsilon subunits family.</text>
</comment>
<name>A0A9P7BRF0_RHIOR</name>
<reference evidence="10" key="1">
    <citation type="journal article" date="2020" name="Microb. Genom.">
        <title>Genetic diversity of clinical and environmental Mucorales isolates obtained from an investigation of mucormycosis cases among solid organ transplant recipients.</title>
        <authorList>
            <person name="Nguyen M.H."/>
            <person name="Kaul D."/>
            <person name="Muto C."/>
            <person name="Cheng S.J."/>
            <person name="Richter R.A."/>
            <person name="Bruno V.M."/>
            <person name="Liu G."/>
            <person name="Beyhan S."/>
            <person name="Sundermann A.J."/>
            <person name="Mounaud S."/>
            <person name="Pasculle A.W."/>
            <person name="Nierman W.C."/>
            <person name="Driscoll E."/>
            <person name="Cumbie R."/>
            <person name="Clancy C.J."/>
            <person name="Dupont C.L."/>
        </authorList>
    </citation>
    <scope>NUCLEOTIDE SEQUENCE</scope>
    <source>
        <strain evidence="10">GL11</strain>
    </source>
</reference>
<comment type="caution">
    <text evidence="10">The sequence shown here is derived from an EMBL/GenBank/DDBJ whole genome shotgun (WGS) entry which is preliminary data.</text>
</comment>
<dbReference type="InterPro" id="IPR029044">
    <property type="entry name" value="Nucleotide-diphossugar_trans"/>
</dbReference>
<dbReference type="GO" id="GO:0005829">
    <property type="term" value="C:cytosol"/>
    <property type="evidence" value="ECO:0007669"/>
    <property type="project" value="UniProtKB-SubCell"/>
</dbReference>
<dbReference type="EMBL" id="JAANQT010001042">
    <property type="protein sequence ID" value="KAG1306907.1"/>
    <property type="molecule type" value="Genomic_DNA"/>
</dbReference>
<feature type="domain" description="EIF2B subunit epsilon/gamma LbH" evidence="9">
    <location>
        <begin position="321"/>
        <end position="410"/>
    </location>
</feature>
<dbReference type="InterPro" id="IPR056764">
    <property type="entry name" value="LbH_EIF2B3/5"/>
</dbReference>
<accession>A0A9P7BRF0</accession>
<protein>
    <recommendedName>
        <fullName evidence="6">Translation initiation factor eIF2B subunit gamma</fullName>
    </recommendedName>
    <alternativeName>
        <fullName evidence="7">eIF2B GDP-GTP exchange factor subunit gamma</fullName>
    </alternativeName>
</protein>
<dbReference type="PANTHER" id="PTHR45989">
    <property type="entry name" value="TRANSLATION INITIATION FACTOR EIF-2B SUBUNIT GAMMA"/>
    <property type="match status" value="1"/>
</dbReference>
<keyword evidence="5" id="KW-0648">Protein biosynthesis</keyword>
<dbReference type="InterPro" id="IPR051960">
    <property type="entry name" value="eIF2B_gamma"/>
</dbReference>
<dbReference type="CDD" id="cd04652">
    <property type="entry name" value="LbH_eIF2B_gamma_C"/>
    <property type="match status" value="1"/>
</dbReference>
<dbReference type="SUPFAM" id="SSF53448">
    <property type="entry name" value="Nucleotide-diphospho-sugar transferases"/>
    <property type="match status" value="1"/>
</dbReference>
<evidence type="ECO:0000256" key="2">
    <source>
        <dbReference type="ARBA" id="ARBA00007878"/>
    </source>
</evidence>
<dbReference type="PANTHER" id="PTHR45989:SF1">
    <property type="entry name" value="TRANSLATION INITIATION FACTOR EIF-2B SUBUNIT GAMMA"/>
    <property type="match status" value="1"/>
</dbReference>
<dbReference type="Proteomes" id="UP000716291">
    <property type="component" value="Unassembled WGS sequence"/>
</dbReference>
<dbReference type="Pfam" id="PF25084">
    <property type="entry name" value="LbH_EIF2B"/>
    <property type="match status" value="1"/>
</dbReference>
<dbReference type="Gene3D" id="3.90.550.10">
    <property type="entry name" value="Spore Coat Polysaccharide Biosynthesis Protein SpsA, Chain A"/>
    <property type="match status" value="1"/>
</dbReference>
<evidence type="ECO:0000256" key="3">
    <source>
        <dbReference type="ARBA" id="ARBA00022490"/>
    </source>
</evidence>
<dbReference type="GO" id="GO:0003743">
    <property type="term" value="F:translation initiation factor activity"/>
    <property type="evidence" value="ECO:0007669"/>
    <property type="project" value="UniProtKB-KW"/>
</dbReference>
<comment type="subcellular location">
    <subcellularLocation>
        <location evidence="1">Cytoplasm</location>
        <location evidence="1">Cytosol</location>
    </subcellularLocation>
</comment>
<sequence length="547" mass="62162">MLFEKPKHHQPRVSEFQAIILAGYGSSNSNDRLYPISEEDNLPKALLPVGNKPVISYTLDWLEKAGIYEAIVVGNAAQKLSAYLRGYTGNVHCTVANRDFIVIPCDLITELNPRDLLDAHRVHNPTFTALFYEPGSTEASSKDDEPLPYVGIDPTQNALVYKTHRSEDEDFSMRMSLLKKFPRVRVHTDLQDAHLYIFKKWVIDILADKENVESISEDLIPLLVKCQYQRKLVERENIEKYSSTYHDLLVNALSLSTTQSVDIDPSFKTNPTDSNFKSPIKSYVHVYRDGFCGRGNTIASYSELNRYVTKQGANIIRQPTTAEIAPRTQVGNDSVIGEYTKIDEKSSVKKSCVGAHCIIGKNVKIANSVIMDHVVISDNVKIDGCVICHHATILDKAVMKDCEVAGGYTVDKDNTRLEQFRAKHELARNFYDDHEFCPLYEIEEVTEHRERIQKRTSPYSSPNHSPPHYYLSTANNNQRAIRIIDPNNMTPVSIHHHSKSDYKTSLYYPNKYYCATSTVVPSRKIPIIDPVTKQVLQTKYQHHVSVR</sequence>
<dbReference type="Gene3D" id="2.160.10.10">
    <property type="entry name" value="Hexapeptide repeat proteins"/>
    <property type="match status" value="1"/>
</dbReference>
<evidence type="ECO:0000313" key="11">
    <source>
        <dbReference type="Proteomes" id="UP000716291"/>
    </source>
</evidence>
<gene>
    <name evidence="10" type="ORF">G6F64_007226</name>
</gene>
<evidence type="ECO:0000256" key="6">
    <source>
        <dbReference type="ARBA" id="ARBA00044196"/>
    </source>
</evidence>
<comment type="subunit">
    <text evidence="8">Component of the translation initiation factor 2B (eIF2B) complex which is a heterodecamer of two sets of five different subunits: alpha, beta, gamma, delta and epsilon. Subunits alpha, beta and delta comprise a regulatory subcomplex and subunits epsilon and gamma comprise a catalytic subcomplex. Within the complex, the hexameric regulatory complex resides at the center, with the two heterodimeric catalytic subcomplexes bound on opposite sides.</text>
</comment>
<evidence type="ECO:0000259" key="9">
    <source>
        <dbReference type="Pfam" id="PF25084"/>
    </source>
</evidence>
<dbReference type="GO" id="GO:0005851">
    <property type="term" value="C:eukaryotic translation initiation factor 2B complex"/>
    <property type="evidence" value="ECO:0007669"/>
    <property type="project" value="TreeGrafter"/>
</dbReference>